<gene>
    <name evidence="3" type="ORF">MKW94_027823</name>
</gene>
<evidence type="ECO:0000256" key="1">
    <source>
        <dbReference type="ARBA" id="ARBA00006524"/>
    </source>
</evidence>
<name>A0AA41VV30_PAPNU</name>
<comment type="caution">
    <text evidence="3">The sequence shown here is derived from an EMBL/GenBank/DDBJ whole genome shotgun (WGS) entry which is preliminary data.</text>
</comment>
<protein>
    <submittedName>
        <fullName evidence="3">Uncharacterized protein</fullName>
    </submittedName>
</protein>
<dbReference type="InterPro" id="IPR019398">
    <property type="entry name" value="Pre-rRNA_process_TSR2"/>
</dbReference>
<evidence type="ECO:0000313" key="4">
    <source>
        <dbReference type="Proteomes" id="UP001177140"/>
    </source>
</evidence>
<evidence type="ECO:0000256" key="2">
    <source>
        <dbReference type="ARBA" id="ARBA00022552"/>
    </source>
</evidence>
<dbReference type="GO" id="GO:0006364">
    <property type="term" value="P:rRNA processing"/>
    <property type="evidence" value="ECO:0007669"/>
    <property type="project" value="UniProtKB-KW"/>
</dbReference>
<dbReference type="AlphaFoldDB" id="A0AA41VV30"/>
<keyword evidence="4" id="KW-1185">Reference proteome</keyword>
<accession>A0AA41VV30</accession>
<proteinExistence type="inferred from homology"/>
<comment type="similarity">
    <text evidence="1">Belongs to the TSR2 family.</text>
</comment>
<sequence>MELDQEVPGEAFVCSRDMPSTQLVPESTPLFAKGISLILYRWLKLRVLVARSRKVPDREIAEYLRLTSSKFKHPLVEKIAADILDLFIRHKEPFCVDSVGTRLNEIVRTYITYSVKLQGVLQVAEKLCNLYQEFLQGKYDSVEELGQTSSWIEEEDVMENLRKAEEQGLISDHTLNASRGKIQRRRRQKYRAYFL</sequence>
<reference evidence="3" key="1">
    <citation type="submission" date="2022-03" db="EMBL/GenBank/DDBJ databases">
        <title>A functionally conserved STORR gene fusion in Papaver species that diverged 16.8 million years ago.</title>
        <authorList>
            <person name="Catania T."/>
        </authorList>
    </citation>
    <scope>NUCLEOTIDE SEQUENCE</scope>
    <source>
        <strain evidence="3">S-191538</strain>
    </source>
</reference>
<organism evidence="3 4">
    <name type="scientific">Papaver nudicaule</name>
    <name type="common">Iceland poppy</name>
    <dbReference type="NCBI Taxonomy" id="74823"/>
    <lineage>
        <taxon>Eukaryota</taxon>
        <taxon>Viridiplantae</taxon>
        <taxon>Streptophyta</taxon>
        <taxon>Embryophyta</taxon>
        <taxon>Tracheophyta</taxon>
        <taxon>Spermatophyta</taxon>
        <taxon>Magnoliopsida</taxon>
        <taxon>Ranunculales</taxon>
        <taxon>Papaveraceae</taxon>
        <taxon>Papaveroideae</taxon>
        <taxon>Papaver</taxon>
    </lineage>
</organism>
<keyword evidence="2" id="KW-0698">rRNA processing</keyword>
<dbReference type="PANTHER" id="PTHR21250">
    <property type="entry name" value="PRE-RRNA-PROCESSING PROTEIN TSR2 HOMOLOG"/>
    <property type="match status" value="1"/>
</dbReference>
<evidence type="ECO:0000313" key="3">
    <source>
        <dbReference type="EMBL" id="MCL7047957.1"/>
    </source>
</evidence>
<dbReference type="EMBL" id="JAJJMA010299126">
    <property type="protein sequence ID" value="MCL7047957.1"/>
    <property type="molecule type" value="Genomic_DNA"/>
</dbReference>
<dbReference type="Proteomes" id="UP001177140">
    <property type="component" value="Unassembled WGS sequence"/>
</dbReference>